<dbReference type="InterPro" id="IPR023198">
    <property type="entry name" value="PGP-like_dom2"/>
</dbReference>
<proteinExistence type="inferred from homology"/>
<dbReference type="SFLD" id="SFLDS00003">
    <property type="entry name" value="Haloacid_Dehalogenase"/>
    <property type="match status" value="1"/>
</dbReference>
<dbReference type="EC" id="3.8.1.2" evidence="3"/>
<dbReference type="SFLD" id="SFLDG01129">
    <property type="entry name" value="C1.5:_HAD__Beta-PGM__Phosphata"/>
    <property type="match status" value="1"/>
</dbReference>
<keyword evidence="4" id="KW-1185">Reference proteome</keyword>
<accession>A0AAE3Z7Q9</accession>
<comment type="similarity">
    <text evidence="1">Belongs to the HAD-like hydrolase superfamily. S-2-haloalkanoic acid dehalogenase family.</text>
</comment>
<dbReference type="RefSeq" id="WP_310267686.1">
    <property type="nucleotide sequence ID" value="NZ_JAVDXW010000001.1"/>
</dbReference>
<dbReference type="InterPro" id="IPR051540">
    <property type="entry name" value="S-2-haloacid_dehalogenase"/>
</dbReference>
<dbReference type="InterPro" id="IPR023214">
    <property type="entry name" value="HAD_sf"/>
</dbReference>
<gene>
    <name evidence="3" type="ORF">JOF55_000052</name>
</gene>
<keyword evidence="2 3" id="KW-0378">Hydrolase</keyword>
<dbReference type="NCBIfam" id="TIGR01428">
    <property type="entry name" value="HAD_type_II"/>
    <property type="match status" value="1"/>
</dbReference>
<dbReference type="Gene3D" id="1.10.150.240">
    <property type="entry name" value="Putative phosphatase, domain 2"/>
    <property type="match status" value="1"/>
</dbReference>
<protein>
    <submittedName>
        <fullName evidence="3">2-haloacid dehalogenase</fullName>
        <ecNumber evidence="3">3.8.1.2</ecNumber>
    </submittedName>
</protein>
<organism evidence="3 4">
    <name type="scientific">Haloactinomyces albus</name>
    <dbReference type="NCBI Taxonomy" id="1352928"/>
    <lineage>
        <taxon>Bacteria</taxon>
        <taxon>Bacillati</taxon>
        <taxon>Actinomycetota</taxon>
        <taxon>Actinomycetes</taxon>
        <taxon>Actinopolysporales</taxon>
        <taxon>Actinopolysporaceae</taxon>
        <taxon>Haloactinomyces</taxon>
    </lineage>
</organism>
<dbReference type="PANTHER" id="PTHR43316:SF3">
    <property type="entry name" value="HALOACID DEHALOGENASE, TYPE II (AFU_ORTHOLOGUE AFUA_2G07750)-RELATED"/>
    <property type="match status" value="1"/>
</dbReference>
<name>A0AAE3Z7Q9_9ACTN</name>
<dbReference type="NCBIfam" id="TIGR01493">
    <property type="entry name" value="HAD-SF-IA-v2"/>
    <property type="match status" value="1"/>
</dbReference>
<sequence>MPQSVRAVVFDVNETLSDMSPLRSRLEEVGVSGHLFATWFAGVLRDGLGLTAAGAYADFQELARADLVALLAATDGVNRDVESAAEHVLDGLSRLAVHPDVAEGVHDLREAGLRLATMTNGSASMTRGLLSRAGLLDSFEALLDVSGPRVWKPAPAAYRYVLDQLEVAPSEALLVAVHPWDIDGARRLGMQAAWLHRGRQVYPSARTPPTHTSEDLRSLAELLRNP</sequence>
<dbReference type="CDD" id="cd02588">
    <property type="entry name" value="HAD_L2-DEX"/>
    <property type="match status" value="1"/>
</dbReference>
<dbReference type="InterPro" id="IPR006439">
    <property type="entry name" value="HAD-SF_hydro_IA"/>
</dbReference>
<dbReference type="Pfam" id="PF00702">
    <property type="entry name" value="Hydrolase"/>
    <property type="match status" value="1"/>
</dbReference>
<dbReference type="Gene3D" id="3.40.50.1000">
    <property type="entry name" value="HAD superfamily/HAD-like"/>
    <property type="match status" value="1"/>
</dbReference>
<dbReference type="AlphaFoldDB" id="A0AAE3Z7Q9"/>
<dbReference type="InterPro" id="IPR006328">
    <property type="entry name" value="2-HAD"/>
</dbReference>
<dbReference type="PANTHER" id="PTHR43316">
    <property type="entry name" value="HYDROLASE, HALOACID DELAHOGENASE-RELATED"/>
    <property type="match status" value="1"/>
</dbReference>
<evidence type="ECO:0000256" key="1">
    <source>
        <dbReference type="ARBA" id="ARBA00008106"/>
    </source>
</evidence>
<dbReference type="Proteomes" id="UP001180845">
    <property type="component" value="Unassembled WGS sequence"/>
</dbReference>
<comment type="caution">
    <text evidence="3">The sequence shown here is derived from an EMBL/GenBank/DDBJ whole genome shotgun (WGS) entry which is preliminary data.</text>
</comment>
<dbReference type="PRINTS" id="PR00413">
    <property type="entry name" value="HADHALOGNASE"/>
</dbReference>
<reference evidence="3" key="1">
    <citation type="submission" date="2023-07" db="EMBL/GenBank/DDBJ databases">
        <title>Sequencing the genomes of 1000 actinobacteria strains.</title>
        <authorList>
            <person name="Klenk H.-P."/>
        </authorList>
    </citation>
    <scope>NUCLEOTIDE SEQUENCE</scope>
    <source>
        <strain evidence="3">DSM 45977</strain>
    </source>
</reference>
<evidence type="ECO:0000313" key="4">
    <source>
        <dbReference type="Proteomes" id="UP001180845"/>
    </source>
</evidence>
<dbReference type="InterPro" id="IPR036412">
    <property type="entry name" value="HAD-like_sf"/>
</dbReference>
<dbReference type="EMBL" id="JAVDXW010000001">
    <property type="protein sequence ID" value="MDR7299871.1"/>
    <property type="molecule type" value="Genomic_DNA"/>
</dbReference>
<evidence type="ECO:0000313" key="3">
    <source>
        <dbReference type="EMBL" id="MDR7299871.1"/>
    </source>
</evidence>
<dbReference type="GO" id="GO:0018784">
    <property type="term" value="F:(S)-2-haloacid dehalogenase activity"/>
    <property type="evidence" value="ECO:0007669"/>
    <property type="project" value="UniProtKB-EC"/>
</dbReference>
<evidence type="ECO:0000256" key="2">
    <source>
        <dbReference type="ARBA" id="ARBA00022801"/>
    </source>
</evidence>
<dbReference type="SUPFAM" id="SSF56784">
    <property type="entry name" value="HAD-like"/>
    <property type="match status" value="1"/>
</dbReference>